<dbReference type="Proteomes" id="UP000005695">
    <property type="component" value="Unassembled WGS sequence"/>
</dbReference>
<organism evidence="3 4">
    <name type="scientific">Desulfuromonas acetoxidans (strain DSM 684 / 11070)</name>
    <dbReference type="NCBI Taxonomy" id="281689"/>
    <lineage>
        <taxon>Bacteria</taxon>
        <taxon>Pseudomonadati</taxon>
        <taxon>Thermodesulfobacteriota</taxon>
        <taxon>Desulfuromonadia</taxon>
        <taxon>Desulfuromonadales</taxon>
        <taxon>Desulfuromonadaceae</taxon>
        <taxon>Desulfuromonas</taxon>
    </lineage>
</organism>
<dbReference type="Gene3D" id="1.20.120.1490">
    <property type="match status" value="1"/>
</dbReference>
<evidence type="ECO:0000256" key="2">
    <source>
        <dbReference type="SAM" id="SignalP"/>
    </source>
</evidence>
<accession>Q1K366</accession>
<sequence length="201" mass="21801">MKTKLTVMLCAAVMLVASQAAWAQPGPWNGPQGFAGKGRGLCVGTGMGNGMGMGMGPGMGMGRMACNQGQMFPPNLLPMMTVALELNAAQIEKISSLEQELRNTFQQQYDLRSEQRALMMPAAQTGAFSGEGLRQGLDAVMKQKVDLLVKRAELRDEMAQVLTAEQREKCQSIMASIMPPGPRRGGFYDDTRPRRGFGGRR</sequence>
<evidence type="ECO:0000313" key="3">
    <source>
        <dbReference type="EMBL" id="EAT17108.1"/>
    </source>
</evidence>
<feature type="signal peptide" evidence="2">
    <location>
        <begin position="1"/>
        <end position="23"/>
    </location>
</feature>
<dbReference type="Pfam" id="PF07813">
    <property type="entry name" value="LTXXQ"/>
    <property type="match status" value="1"/>
</dbReference>
<dbReference type="AlphaFoldDB" id="Q1K366"/>
<protein>
    <recommendedName>
        <fullName evidence="5">Periplasmic heavy metal sensor</fullName>
    </recommendedName>
</protein>
<gene>
    <name evidence="3" type="ORF">Dace_2974</name>
</gene>
<evidence type="ECO:0000256" key="1">
    <source>
        <dbReference type="SAM" id="MobiDB-lite"/>
    </source>
</evidence>
<keyword evidence="2" id="KW-0732">Signal</keyword>
<feature type="region of interest" description="Disordered" evidence="1">
    <location>
        <begin position="176"/>
        <end position="201"/>
    </location>
</feature>
<keyword evidence="4" id="KW-1185">Reference proteome</keyword>
<proteinExistence type="predicted"/>
<dbReference type="EMBL" id="AAEW02000002">
    <property type="protein sequence ID" value="EAT17108.1"/>
    <property type="molecule type" value="Genomic_DNA"/>
</dbReference>
<evidence type="ECO:0008006" key="5">
    <source>
        <dbReference type="Google" id="ProtNLM"/>
    </source>
</evidence>
<dbReference type="GO" id="GO:0042597">
    <property type="term" value="C:periplasmic space"/>
    <property type="evidence" value="ECO:0007669"/>
    <property type="project" value="InterPro"/>
</dbReference>
<dbReference type="InterPro" id="IPR012899">
    <property type="entry name" value="LTXXQ"/>
</dbReference>
<feature type="chain" id="PRO_5004192739" description="Periplasmic heavy metal sensor" evidence="2">
    <location>
        <begin position="24"/>
        <end position="201"/>
    </location>
</feature>
<evidence type="ECO:0000313" key="4">
    <source>
        <dbReference type="Proteomes" id="UP000005695"/>
    </source>
</evidence>
<name>Q1K366_DESA6</name>
<reference evidence="3" key="2">
    <citation type="submission" date="2006-05" db="EMBL/GenBank/DDBJ databases">
        <title>Sequencing of the draft genome and assembly of Desulfuromonas acetoxidans DSM 684.</title>
        <authorList>
            <consortium name="US DOE Joint Genome Institute (JGI-PGF)"/>
            <person name="Copeland A."/>
            <person name="Lucas S."/>
            <person name="Lapidus A."/>
            <person name="Barry K."/>
            <person name="Detter J.C."/>
            <person name="Glavina del Rio T."/>
            <person name="Hammon N."/>
            <person name="Israni S."/>
            <person name="Dalin E."/>
            <person name="Tice H."/>
            <person name="Bruce D."/>
            <person name="Pitluck S."/>
            <person name="Richardson P."/>
        </authorList>
    </citation>
    <scope>NUCLEOTIDE SEQUENCE [LARGE SCALE GENOMIC DNA]</scope>
    <source>
        <strain evidence="3">DSM 684</strain>
    </source>
</reference>
<reference evidence="3" key="1">
    <citation type="submission" date="2006-05" db="EMBL/GenBank/DDBJ databases">
        <title>Annotation of the draft genome assembly of Desulfuromonas acetoxidans DSM 684.</title>
        <authorList>
            <consortium name="US DOE Joint Genome Institute (JGI-ORNL)"/>
            <person name="Larimer F."/>
            <person name="Land M."/>
            <person name="Hauser L."/>
        </authorList>
    </citation>
    <scope>NUCLEOTIDE SEQUENCE [LARGE SCALE GENOMIC DNA]</scope>
    <source>
        <strain evidence="3">DSM 684</strain>
    </source>
</reference>
<comment type="caution">
    <text evidence="3">The sequence shown here is derived from an EMBL/GenBank/DDBJ whole genome shotgun (WGS) entry which is preliminary data.</text>
</comment>